<reference evidence="1" key="1">
    <citation type="submission" date="2015-06" db="EMBL/GenBank/DDBJ databases">
        <authorList>
            <person name="Joergensen T."/>
        </authorList>
    </citation>
    <scope>NUCLEOTIDE SEQUENCE</scope>
    <source>
        <strain evidence="1">RGFK0018</strain>
    </source>
</reference>
<reference evidence="1" key="2">
    <citation type="submission" date="2015-07" db="EMBL/GenBank/DDBJ databases">
        <title>Plasmids, circular viruses and viroids from rat gut.</title>
        <authorList>
            <person name="Jorgensen T.J."/>
            <person name="Hansen M.A."/>
            <person name="Xu Z."/>
            <person name="Tabak M.A."/>
            <person name="Sorensen S.J."/>
            <person name="Hansen L.H."/>
        </authorList>
    </citation>
    <scope>NUCLEOTIDE SEQUENCE</scope>
    <source>
        <strain evidence="1">RGFK0018</strain>
    </source>
</reference>
<organism evidence="1">
    <name type="scientific">uncultured prokaryote</name>
    <dbReference type="NCBI Taxonomy" id="198431"/>
    <lineage>
        <taxon>unclassified sequences</taxon>
        <taxon>environmental samples</taxon>
    </lineage>
</organism>
<sequence>MTDYRVVVRHVRYWRGTPHRWSTVYPLTGTVSSSNYGALITAMKSLDSNMCYSGNSVATGGIYEVALYNQASGGVPISITTYFPWATPASWVAYTSGGWPSVTTPASSVAESALQVEWLAGLSSSGKPVSFKKWYHAVPETPSTDVGIDLTSAQITSLQNAWTSGFGTVAGLGVLLGNSRRLAASTPTVRSAIGNHQMPRGRKKKLTAARAQSLGSQVFQLVEGGNSQVGS</sequence>
<dbReference type="EMBL" id="LN852714">
    <property type="protein sequence ID" value="CRY93634.1"/>
    <property type="molecule type" value="Genomic_DNA"/>
</dbReference>
<protein>
    <submittedName>
        <fullName evidence="1">Uncharacterized protein</fullName>
    </submittedName>
</protein>
<dbReference type="AlphaFoldDB" id="A0A0H5PWS1"/>
<name>A0A0H5PWS1_9ZZZZ</name>
<accession>A0A0H5PWS1</accession>
<evidence type="ECO:0000313" key="1">
    <source>
        <dbReference type="EMBL" id="CRY93634.1"/>
    </source>
</evidence>
<proteinExistence type="predicted"/>